<gene>
    <name evidence="2" type="ORF">SAMN05414137_11385</name>
</gene>
<organism evidence="2 3">
    <name type="scientific">Streptacidiphilus jiangxiensis</name>
    <dbReference type="NCBI Taxonomy" id="235985"/>
    <lineage>
        <taxon>Bacteria</taxon>
        <taxon>Bacillati</taxon>
        <taxon>Actinomycetota</taxon>
        <taxon>Actinomycetes</taxon>
        <taxon>Kitasatosporales</taxon>
        <taxon>Streptomycetaceae</taxon>
        <taxon>Streptacidiphilus</taxon>
    </lineage>
</organism>
<feature type="compositionally biased region" description="Basic residues" evidence="1">
    <location>
        <begin position="29"/>
        <end position="38"/>
    </location>
</feature>
<dbReference type="AlphaFoldDB" id="A0A1H7T551"/>
<sequence length="38" mass="3880">MGGLRLIAAAGPATPVPGTGDAAQDGTRRQRAHLPRNE</sequence>
<evidence type="ECO:0000256" key="1">
    <source>
        <dbReference type="SAM" id="MobiDB-lite"/>
    </source>
</evidence>
<evidence type="ECO:0000313" key="3">
    <source>
        <dbReference type="Proteomes" id="UP000183015"/>
    </source>
</evidence>
<feature type="region of interest" description="Disordered" evidence="1">
    <location>
        <begin position="1"/>
        <end position="38"/>
    </location>
</feature>
<feature type="compositionally biased region" description="Low complexity" evidence="1">
    <location>
        <begin position="8"/>
        <end position="23"/>
    </location>
</feature>
<dbReference type="Proteomes" id="UP000183015">
    <property type="component" value="Unassembled WGS sequence"/>
</dbReference>
<keyword evidence="3" id="KW-1185">Reference proteome</keyword>
<dbReference type="EMBL" id="FOAZ01000013">
    <property type="protein sequence ID" value="SEL80032.1"/>
    <property type="molecule type" value="Genomic_DNA"/>
</dbReference>
<evidence type="ECO:0000313" key="2">
    <source>
        <dbReference type="EMBL" id="SEL80032.1"/>
    </source>
</evidence>
<accession>A0A1H7T551</accession>
<name>A0A1H7T551_STRJI</name>
<protein>
    <submittedName>
        <fullName evidence="2">Uncharacterized protein</fullName>
    </submittedName>
</protein>
<reference evidence="3" key="1">
    <citation type="submission" date="2016-10" db="EMBL/GenBank/DDBJ databases">
        <authorList>
            <person name="Varghese N."/>
        </authorList>
    </citation>
    <scope>NUCLEOTIDE SEQUENCE [LARGE SCALE GENOMIC DNA]</scope>
    <source>
        <strain evidence="3">DSM 45096 / BCRC 16803 / CGMCC 4.1857 / CIP 109030 / JCM 12277 / KCTC 19219 / NBRC 100920 / 33214</strain>
    </source>
</reference>
<proteinExistence type="predicted"/>
<dbReference type="STRING" id="235985.SAMN05414137_11385"/>